<proteinExistence type="predicted"/>
<reference evidence="1 2" key="1">
    <citation type="submission" date="2014-04" db="EMBL/GenBank/DDBJ databases">
        <authorList>
            <consortium name="DOE Joint Genome Institute"/>
            <person name="Kuo A."/>
            <person name="Kohler A."/>
            <person name="Nagy L.G."/>
            <person name="Floudas D."/>
            <person name="Copeland A."/>
            <person name="Barry K.W."/>
            <person name="Cichocki N."/>
            <person name="Veneault-Fourrey C."/>
            <person name="LaButti K."/>
            <person name="Lindquist E.A."/>
            <person name="Lipzen A."/>
            <person name="Lundell T."/>
            <person name="Morin E."/>
            <person name="Murat C."/>
            <person name="Sun H."/>
            <person name="Tunlid A."/>
            <person name="Henrissat B."/>
            <person name="Grigoriev I.V."/>
            <person name="Hibbett D.S."/>
            <person name="Martin F."/>
            <person name="Nordberg H.P."/>
            <person name="Cantor M.N."/>
            <person name="Hua S.X."/>
        </authorList>
    </citation>
    <scope>NUCLEOTIDE SEQUENCE [LARGE SCALE GENOMIC DNA]</scope>
    <source>
        <strain evidence="1 2">LaAM-08-1</strain>
    </source>
</reference>
<organism evidence="1 2">
    <name type="scientific">Laccaria amethystina LaAM-08-1</name>
    <dbReference type="NCBI Taxonomy" id="1095629"/>
    <lineage>
        <taxon>Eukaryota</taxon>
        <taxon>Fungi</taxon>
        <taxon>Dikarya</taxon>
        <taxon>Basidiomycota</taxon>
        <taxon>Agaricomycotina</taxon>
        <taxon>Agaricomycetes</taxon>
        <taxon>Agaricomycetidae</taxon>
        <taxon>Agaricales</taxon>
        <taxon>Agaricineae</taxon>
        <taxon>Hydnangiaceae</taxon>
        <taxon>Laccaria</taxon>
    </lineage>
</organism>
<reference evidence="2" key="2">
    <citation type="submission" date="2015-01" db="EMBL/GenBank/DDBJ databases">
        <title>Evolutionary Origins and Diversification of the Mycorrhizal Mutualists.</title>
        <authorList>
            <consortium name="DOE Joint Genome Institute"/>
            <consortium name="Mycorrhizal Genomics Consortium"/>
            <person name="Kohler A."/>
            <person name="Kuo A."/>
            <person name="Nagy L.G."/>
            <person name="Floudas D."/>
            <person name="Copeland A."/>
            <person name="Barry K.W."/>
            <person name="Cichocki N."/>
            <person name="Veneault-Fourrey C."/>
            <person name="LaButti K."/>
            <person name="Lindquist E.A."/>
            <person name="Lipzen A."/>
            <person name="Lundell T."/>
            <person name="Morin E."/>
            <person name="Murat C."/>
            <person name="Riley R."/>
            <person name="Ohm R."/>
            <person name="Sun H."/>
            <person name="Tunlid A."/>
            <person name="Henrissat B."/>
            <person name="Grigoriev I.V."/>
            <person name="Hibbett D.S."/>
            <person name="Martin F."/>
        </authorList>
    </citation>
    <scope>NUCLEOTIDE SEQUENCE [LARGE SCALE GENOMIC DNA]</scope>
    <source>
        <strain evidence="2">LaAM-08-1</strain>
    </source>
</reference>
<dbReference type="AlphaFoldDB" id="A0A0C9XBT4"/>
<name>A0A0C9XBT4_9AGAR</name>
<protein>
    <submittedName>
        <fullName evidence="1">Uncharacterized protein</fullName>
    </submittedName>
</protein>
<dbReference type="Proteomes" id="UP000054477">
    <property type="component" value="Unassembled WGS sequence"/>
</dbReference>
<evidence type="ECO:0000313" key="2">
    <source>
        <dbReference type="Proteomes" id="UP000054477"/>
    </source>
</evidence>
<keyword evidence="2" id="KW-1185">Reference proteome</keyword>
<gene>
    <name evidence="1" type="ORF">K443DRAFT_76673</name>
</gene>
<dbReference type="OrthoDB" id="10325712at2759"/>
<accession>A0A0C9XBT4</accession>
<sequence>MDFVINPRTWNSPLLLKVQSFTHSIQHLNRTKRCRTAALSYLHSAIRSQAS</sequence>
<dbReference type="HOGENOM" id="CLU_3111979_0_0_1"/>
<evidence type="ECO:0000313" key="1">
    <source>
        <dbReference type="EMBL" id="KIJ93707.1"/>
    </source>
</evidence>
<dbReference type="EMBL" id="KN838829">
    <property type="protein sequence ID" value="KIJ93707.1"/>
    <property type="molecule type" value="Genomic_DNA"/>
</dbReference>
<feature type="non-terminal residue" evidence="1">
    <location>
        <position position="51"/>
    </location>
</feature>